<reference evidence="17" key="1">
    <citation type="journal article" date="2012" name="Nature">
        <title>The oyster genome reveals stress adaptation and complexity of shell formation.</title>
        <authorList>
            <person name="Zhang G."/>
            <person name="Fang X."/>
            <person name="Guo X."/>
            <person name="Li L."/>
            <person name="Luo R."/>
            <person name="Xu F."/>
            <person name="Yang P."/>
            <person name="Zhang L."/>
            <person name="Wang X."/>
            <person name="Qi H."/>
            <person name="Xiong Z."/>
            <person name="Que H."/>
            <person name="Xie Y."/>
            <person name="Holland P.W."/>
            <person name="Paps J."/>
            <person name="Zhu Y."/>
            <person name="Wu F."/>
            <person name="Chen Y."/>
            <person name="Wang J."/>
            <person name="Peng C."/>
            <person name="Meng J."/>
            <person name="Yang L."/>
            <person name="Liu J."/>
            <person name="Wen B."/>
            <person name="Zhang N."/>
            <person name="Huang Z."/>
            <person name="Zhu Q."/>
            <person name="Feng Y."/>
            <person name="Mount A."/>
            <person name="Hedgecock D."/>
            <person name="Xu Z."/>
            <person name="Liu Y."/>
            <person name="Domazet-Loso T."/>
            <person name="Du Y."/>
            <person name="Sun X."/>
            <person name="Zhang S."/>
            <person name="Liu B."/>
            <person name="Cheng P."/>
            <person name="Jiang X."/>
            <person name="Li J."/>
            <person name="Fan D."/>
            <person name="Wang W."/>
            <person name="Fu W."/>
            <person name="Wang T."/>
            <person name="Wang B."/>
            <person name="Zhang J."/>
            <person name="Peng Z."/>
            <person name="Li Y."/>
            <person name="Li N."/>
            <person name="Wang J."/>
            <person name="Chen M."/>
            <person name="He Y."/>
            <person name="Tan F."/>
            <person name="Song X."/>
            <person name="Zheng Q."/>
            <person name="Huang R."/>
            <person name="Yang H."/>
            <person name="Du X."/>
            <person name="Chen L."/>
            <person name="Yang M."/>
            <person name="Gaffney P.M."/>
            <person name="Wang S."/>
            <person name="Luo L."/>
            <person name="She Z."/>
            <person name="Ming Y."/>
            <person name="Huang W."/>
            <person name="Zhang S."/>
            <person name="Huang B."/>
            <person name="Zhang Y."/>
            <person name="Qu T."/>
            <person name="Ni P."/>
            <person name="Miao G."/>
            <person name="Wang J."/>
            <person name="Wang Q."/>
            <person name="Steinberg C.E."/>
            <person name="Wang H."/>
            <person name="Li N."/>
            <person name="Qian L."/>
            <person name="Zhang G."/>
            <person name="Li Y."/>
            <person name="Yang H."/>
            <person name="Liu X."/>
            <person name="Wang J."/>
            <person name="Yin Y."/>
            <person name="Wang J."/>
        </authorList>
    </citation>
    <scope>NUCLEOTIDE SEQUENCE [LARGE SCALE GENOMIC DNA]</scope>
    <source>
        <strain evidence="17">05x7-T-G4-1.051#20</strain>
    </source>
</reference>
<feature type="domain" description="NOMO-like N-terminal beta-sandwich" evidence="10">
    <location>
        <begin position="167"/>
        <end position="251"/>
    </location>
</feature>
<dbReference type="HOGENOM" id="CLU_007543_2_0_1"/>
<feature type="region of interest" description="Disordered" evidence="9">
    <location>
        <begin position="1288"/>
        <end position="1316"/>
    </location>
</feature>
<keyword evidence="3" id="KW-0732">Signal</keyword>
<gene>
    <name evidence="17" type="ORF">CGI_10024118</name>
</gene>
<keyword evidence="5" id="KW-1133">Transmembrane helix</keyword>
<proteinExistence type="predicted"/>
<dbReference type="InterPro" id="IPR056190">
    <property type="entry name" value="NOMO_5th"/>
</dbReference>
<feature type="domain" description="NOMO-like ninth beta-sandwich" evidence="11">
    <location>
        <begin position="884"/>
        <end position="958"/>
    </location>
</feature>
<dbReference type="Pfam" id="PF22898">
    <property type="entry name" value="NOMO1-like_1st"/>
    <property type="match status" value="1"/>
</dbReference>
<evidence type="ECO:0000256" key="3">
    <source>
        <dbReference type="ARBA" id="ARBA00022729"/>
    </source>
</evidence>
<dbReference type="GO" id="GO:0030246">
    <property type="term" value="F:carbohydrate binding"/>
    <property type="evidence" value="ECO:0007669"/>
    <property type="project" value="InterPro"/>
</dbReference>
<dbReference type="InterPro" id="IPR055073">
    <property type="entry name" value="NOMO1-like_9th"/>
</dbReference>
<dbReference type="Pfam" id="PF23660">
    <property type="entry name" value="NOMO_8th"/>
    <property type="match status" value="1"/>
</dbReference>
<dbReference type="InterPro" id="IPR051417">
    <property type="entry name" value="SDr/BOS_complex"/>
</dbReference>
<dbReference type="InterPro" id="IPR056191">
    <property type="entry name" value="NOMO_12th"/>
</dbReference>
<dbReference type="InterPro" id="IPR013783">
    <property type="entry name" value="Ig-like_fold"/>
</dbReference>
<sequence length="1316" mass="144794">MYSLNQRINQSNVTVNSLHPGVVHSEFTRSFEDDCTWTCTYNCAKCFGVSISPYKGAITSIDVAVNSKHSGVRDVYFDKCAPASPSPEATNVENQEQLWKFSLDCLKDYITEEDLNNLVGISGKDTRTDAGSGCVCIVMFSSQTIYTVVFFLQLINNVKSDGVLGCGGFVKSDVDINFSLVEVKLYTTHGSIKYQTDCAPNTGYYLIPLYEKADFILKVEPPKGWSFDPESYDLKVDGEMDKCSRGEDINFRFTGFTVSGKVISKGQSDGPAGVTVNLFKEGTTSVLQTTTTGEGGAYTFSKVMPGDYSVQATSTGYKFSQSQAKFTVKADNVNVASSMVISGYQVTGSVQSEGEAIKGVNFILFSKQFKKEDISDCKKDIPSSFTHSESVSPLCYVLSGEDGTFVFPSLPVGDFFIVPFYKGEHIRFDVAPGKLDFHVPHSPFTIPEVFQVKGFSVTGRVLEAAKGSGVGGAKVLIDGKQQTKTGPDGMYHLENMKTGTYRIQVQKEHMSFDEITVKITPNTPQIQDIIASGFDMCGQIVIGKLPDSIQGSANRRVIYYPQGKGSDAESVSTGNDNKFCAKVKPGKYVVKIHLTDEEIKAGLQLVPSEKEVTVQNAPVMDITFSQFRAKLSGSIKCLEKCGGMEVSLSPVNRGDKKQITQAKEGAKGTVFQFENVLPGKYKVTLLHDTWCWKDKTLEVEVKSSDVADVDFTQTGYILKCTISHEIKLHFAHDRKSGSVGSFDLNKGTNRFCLAQPGVYKLRPDSCHKFEKEEYIYDTGSPELLALTAVSHLVEGTVTAEEKVNDIKIDVTSSLNTETVTLGPLTVTEETKGAFVYKFQHWAKSNEKVVFSVKSNELLFSPGSVEVTIVGDTCPGEAVKFVGRRGIFITGSIKPKLAGVKVTVTHKDGTADPIVIETPDSGEFKIGPLHREKQYEVAAEKPGYVLEKEKEDPLLFSAFKLGEISVQVVDEENKPLSDVLLSLSGGKQYRSNNVTGVNGSIVFIGLSPGQYYLRPMMKEYQFQPNSQMIDVLEGGTKKISIKGVRVAYSCYGSVTSLNGEVEQGVIVEAVGDRPECNQEESKTEADGSYRIRGLQPKCTYQIRLKSEVNPHIEKSAPQFHELVVKDSDFTGINIIAFRRNNQMDISGNVVTPEEFLQHLKVRLYRDDNPDSPIHTASLGPVSFFYLPSLQMTNEKYLLRLESTLSKASYEYELPEISFQTNKSYKHFTFQFTPKRKSLEQELNQGSVLALPLAILVGVAIYNYQKLLPVLSKAAIQAKTFLAASQAEVAASNGSSEPSTYSASFTEPSKKKNKPRKT</sequence>
<dbReference type="Pfam" id="PF22902">
    <property type="entry name" value="NOMO1-like_9th"/>
    <property type="match status" value="1"/>
</dbReference>
<feature type="domain" description="NOMO seventh transthyretin-like" evidence="13">
    <location>
        <begin position="718"/>
        <end position="789"/>
    </location>
</feature>
<feature type="compositionally biased region" description="Polar residues" evidence="9">
    <location>
        <begin position="1290"/>
        <end position="1305"/>
    </location>
</feature>
<dbReference type="GO" id="GO:0160064">
    <property type="term" value="C:multi-pass translocon complex"/>
    <property type="evidence" value="ECO:0007669"/>
    <property type="project" value="UniProtKB-ARBA"/>
</dbReference>
<dbReference type="Gene3D" id="2.60.40.1120">
    <property type="entry name" value="Carboxypeptidase-like, regulatory domain"/>
    <property type="match status" value="1"/>
</dbReference>
<dbReference type="SUPFAM" id="SSF49452">
    <property type="entry name" value="Starch-binding domain-like"/>
    <property type="match status" value="2"/>
</dbReference>
<name>K1Q4H2_MAGGI</name>
<dbReference type="InterPro" id="IPR013784">
    <property type="entry name" value="Carb-bd-like_fold"/>
</dbReference>
<evidence type="ECO:0000256" key="4">
    <source>
        <dbReference type="ARBA" id="ARBA00022824"/>
    </source>
</evidence>
<protein>
    <submittedName>
        <fullName evidence="17">Nodal modulator 3</fullName>
    </submittedName>
</protein>
<comment type="subcellular location">
    <subcellularLocation>
        <location evidence="1">Endoplasmic reticulum membrane</location>
        <topology evidence="1">Single-pass type I membrane protein</topology>
    </subcellularLocation>
</comment>
<evidence type="ECO:0000256" key="5">
    <source>
        <dbReference type="ARBA" id="ARBA00022989"/>
    </source>
</evidence>
<dbReference type="InParanoid" id="K1Q4H2"/>
<evidence type="ECO:0000256" key="6">
    <source>
        <dbReference type="ARBA" id="ARBA00023136"/>
    </source>
</evidence>
<accession>K1Q4H2</accession>
<dbReference type="Pfam" id="PF22904">
    <property type="entry name" value="NOMO1-like_2nd"/>
    <property type="match status" value="2"/>
</dbReference>
<evidence type="ECO:0000259" key="13">
    <source>
        <dbReference type="Pfam" id="PF23141"/>
    </source>
</evidence>
<dbReference type="GO" id="GO:0043022">
    <property type="term" value="F:ribosome binding"/>
    <property type="evidence" value="ECO:0007669"/>
    <property type="project" value="UniProtKB-ARBA"/>
</dbReference>
<evidence type="ECO:0000256" key="1">
    <source>
        <dbReference type="ARBA" id="ARBA00004115"/>
    </source>
</evidence>
<feature type="domain" description="NOMO eighth prealbumin-like" evidence="16">
    <location>
        <begin position="799"/>
        <end position="883"/>
    </location>
</feature>
<evidence type="ECO:0000259" key="14">
    <source>
        <dbReference type="Pfam" id="PF23192"/>
    </source>
</evidence>
<keyword evidence="4" id="KW-0256">Endoplasmic reticulum</keyword>
<evidence type="ECO:0000256" key="7">
    <source>
        <dbReference type="ARBA" id="ARBA00023180"/>
    </source>
</evidence>
<keyword evidence="6" id="KW-0472">Membrane</keyword>
<dbReference type="FunCoup" id="K1Q4H2">
    <property type="interactions" value="1604"/>
</dbReference>
<dbReference type="SUPFAM" id="SSF49478">
    <property type="entry name" value="Cna protein B-type domain"/>
    <property type="match status" value="1"/>
</dbReference>
<keyword evidence="2" id="KW-0812">Transmembrane</keyword>
<dbReference type="InterPro" id="IPR055075">
    <property type="entry name" value="NOMO-like_N"/>
</dbReference>
<dbReference type="FunFam" id="2.60.40.1120:FF:000001">
    <property type="entry name" value="Nodal modulator 1"/>
    <property type="match status" value="1"/>
</dbReference>
<keyword evidence="7" id="KW-0325">Glycoprotein</keyword>
<organism evidence="17">
    <name type="scientific">Magallana gigas</name>
    <name type="common">Pacific oyster</name>
    <name type="synonym">Crassostrea gigas</name>
    <dbReference type="NCBI Taxonomy" id="29159"/>
    <lineage>
        <taxon>Eukaryota</taxon>
        <taxon>Metazoa</taxon>
        <taxon>Spiralia</taxon>
        <taxon>Lophotrochozoa</taxon>
        <taxon>Mollusca</taxon>
        <taxon>Bivalvia</taxon>
        <taxon>Autobranchia</taxon>
        <taxon>Pteriomorphia</taxon>
        <taxon>Ostreida</taxon>
        <taxon>Ostreoidea</taxon>
        <taxon>Ostreidae</taxon>
        <taxon>Magallana</taxon>
    </lineage>
</organism>
<feature type="domain" description="NOMO second beta-sandwich" evidence="12">
    <location>
        <begin position="643"/>
        <end position="705"/>
    </location>
</feature>
<comment type="function">
    <text evidence="8">Component of the multi-pass translocon (MPT) complex that mediates insertion of multi-pass membrane proteins into the lipid bilayer of membranes. The MPT complex takes over after the SEC61 complex: following membrane insertion of the first few transmembrane segments of proteins by the SEC61 complex, the MPT complex occludes the lateral gate of the SEC61 complex to promote insertion of subsequent transmembrane regions.</text>
</comment>
<dbReference type="Pfam" id="PF23141">
    <property type="entry name" value="Ig_NOMO"/>
    <property type="match status" value="1"/>
</dbReference>
<evidence type="ECO:0000259" key="11">
    <source>
        <dbReference type="Pfam" id="PF22902"/>
    </source>
</evidence>
<evidence type="ECO:0000256" key="8">
    <source>
        <dbReference type="ARBA" id="ARBA00056484"/>
    </source>
</evidence>
<dbReference type="Gene3D" id="2.60.40.10">
    <property type="entry name" value="Immunoglobulins"/>
    <property type="match status" value="1"/>
</dbReference>
<dbReference type="GO" id="GO:0160063">
    <property type="term" value="P:multi-pass transmembrane protein insertion into ER membrane"/>
    <property type="evidence" value="ECO:0007669"/>
    <property type="project" value="UniProtKB-ARBA"/>
</dbReference>
<dbReference type="Pfam" id="PF13620">
    <property type="entry name" value="CarboxypepD_reg"/>
    <property type="match status" value="1"/>
</dbReference>
<evidence type="ECO:0000313" key="17">
    <source>
        <dbReference type="EMBL" id="EKC26264.1"/>
    </source>
</evidence>
<feature type="domain" description="NOMO second beta-sandwich" evidence="12">
    <location>
        <begin position="253"/>
        <end position="342"/>
    </location>
</feature>
<evidence type="ECO:0000259" key="16">
    <source>
        <dbReference type="Pfam" id="PF23660"/>
    </source>
</evidence>
<feature type="domain" description="NOMO fifth transthyretin-like" evidence="15">
    <location>
        <begin position="536"/>
        <end position="624"/>
    </location>
</feature>
<dbReference type="InterPro" id="IPR056187">
    <property type="entry name" value="NOMO_8th"/>
</dbReference>
<dbReference type="PANTHER" id="PTHR23303">
    <property type="entry name" value="CARBOXYPEPTIDASE REGULATORY REGION-CONTAINING"/>
    <property type="match status" value="1"/>
</dbReference>
<dbReference type="InterPro" id="IPR055074">
    <property type="entry name" value="NOMO1-3_2nd"/>
</dbReference>
<evidence type="ECO:0000259" key="15">
    <source>
        <dbReference type="Pfam" id="PF23194"/>
    </source>
</evidence>
<dbReference type="Pfam" id="PF23192">
    <property type="entry name" value="NOMO_12th"/>
    <property type="match status" value="1"/>
</dbReference>
<dbReference type="Pfam" id="PF23194">
    <property type="entry name" value="NOMO_5th"/>
    <property type="match status" value="1"/>
</dbReference>
<feature type="domain" description="NOMO C-terminal transthyretin-like" evidence="14">
    <location>
        <begin position="1140"/>
        <end position="1232"/>
    </location>
</feature>
<dbReference type="Gene3D" id="3.40.50.720">
    <property type="entry name" value="NAD(P)-binding Rossmann-like Domain"/>
    <property type="match status" value="1"/>
</dbReference>
<evidence type="ECO:0000259" key="12">
    <source>
        <dbReference type="Pfam" id="PF22904"/>
    </source>
</evidence>
<dbReference type="PANTHER" id="PTHR23303:SF14">
    <property type="entry name" value="BOS COMPLEX SUBUNIT NOMO1-RELATED"/>
    <property type="match status" value="1"/>
</dbReference>
<dbReference type="EMBL" id="JH823230">
    <property type="protein sequence ID" value="EKC26264.1"/>
    <property type="molecule type" value="Genomic_DNA"/>
</dbReference>
<evidence type="ECO:0000256" key="2">
    <source>
        <dbReference type="ARBA" id="ARBA00022692"/>
    </source>
</evidence>
<dbReference type="GO" id="GO:0005789">
    <property type="term" value="C:endoplasmic reticulum membrane"/>
    <property type="evidence" value="ECO:0007669"/>
    <property type="project" value="UniProtKB-SubCell"/>
</dbReference>
<evidence type="ECO:0000256" key="9">
    <source>
        <dbReference type="SAM" id="MobiDB-lite"/>
    </source>
</evidence>
<dbReference type="InterPro" id="IPR056319">
    <property type="entry name" value="NOMO_7th"/>
</dbReference>
<evidence type="ECO:0000259" key="10">
    <source>
        <dbReference type="Pfam" id="PF22898"/>
    </source>
</evidence>